<dbReference type="STRING" id="1123062.SAMN02745775_101247"/>
<proteinExistence type="predicted"/>
<dbReference type="AlphaFoldDB" id="A0A1I3XF10"/>
<dbReference type="InterPro" id="IPR007374">
    <property type="entry name" value="ASCH_domain"/>
</dbReference>
<reference evidence="2 3" key="1">
    <citation type="submission" date="2016-10" db="EMBL/GenBank/DDBJ databases">
        <authorList>
            <person name="de Groot N.N."/>
        </authorList>
    </citation>
    <scope>NUCLEOTIDE SEQUENCE [LARGE SCALE GENOMIC DNA]</scope>
    <source>
        <strain evidence="2 3">DSM 19981</strain>
    </source>
</reference>
<protein>
    <submittedName>
        <fullName evidence="2">ASCH domain-containing protein</fullName>
    </submittedName>
</protein>
<sequence>MRGLIIREPWIDYILTGAKTWEMRTRPTNVRGRIALIRKGAGVIVGYADLVGTEPPVDASRLAETRDRHRIPASEDSAVLAQGWVYPWVLANVKPLPNPLPYAHPSGAVVWVELDRALEAKLASAPAGVPERTPPRAAIAVLPAIESAGASISIAITAGNLNHGHIYLHSARHLLPEDVIGGSNSASAAPSLLTVEFVPGDVIETDVPRDKMILRKRGPVRKFFEDADARAGESVLVQKMGTHRLRITMDRGRRSAP</sequence>
<dbReference type="SUPFAM" id="SSF88697">
    <property type="entry name" value="PUA domain-like"/>
    <property type="match status" value="1"/>
</dbReference>
<evidence type="ECO:0000313" key="2">
    <source>
        <dbReference type="EMBL" id="SFK18115.1"/>
    </source>
</evidence>
<dbReference type="EMBL" id="FOSQ01000001">
    <property type="protein sequence ID" value="SFK18115.1"/>
    <property type="molecule type" value="Genomic_DNA"/>
</dbReference>
<dbReference type="Gene3D" id="2.30.130.30">
    <property type="entry name" value="Hypothetical protein"/>
    <property type="match status" value="1"/>
</dbReference>
<dbReference type="RefSeq" id="WP_175533654.1">
    <property type="nucleotide sequence ID" value="NZ_FOSQ01000001.1"/>
</dbReference>
<gene>
    <name evidence="2" type="ORF">SAMN02745775_101247</name>
</gene>
<feature type="domain" description="ASCH" evidence="1">
    <location>
        <begin position="5"/>
        <end position="71"/>
    </location>
</feature>
<evidence type="ECO:0000259" key="1">
    <source>
        <dbReference type="Pfam" id="PF04266"/>
    </source>
</evidence>
<dbReference type="InterPro" id="IPR015947">
    <property type="entry name" value="PUA-like_sf"/>
</dbReference>
<accession>A0A1I3XF10</accession>
<dbReference type="Pfam" id="PF04266">
    <property type="entry name" value="ASCH"/>
    <property type="match status" value="1"/>
</dbReference>
<name>A0A1I3XF10_9PROT</name>
<evidence type="ECO:0000313" key="3">
    <source>
        <dbReference type="Proteomes" id="UP000199473"/>
    </source>
</evidence>
<dbReference type="Proteomes" id="UP000199473">
    <property type="component" value="Unassembled WGS sequence"/>
</dbReference>
<organism evidence="2 3">
    <name type="scientific">Falsiroseomonas stagni DSM 19981</name>
    <dbReference type="NCBI Taxonomy" id="1123062"/>
    <lineage>
        <taxon>Bacteria</taxon>
        <taxon>Pseudomonadati</taxon>
        <taxon>Pseudomonadota</taxon>
        <taxon>Alphaproteobacteria</taxon>
        <taxon>Acetobacterales</taxon>
        <taxon>Roseomonadaceae</taxon>
        <taxon>Falsiroseomonas</taxon>
    </lineage>
</organism>
<keyword evidence="3" id="KW-1185">Reference proteome</keyword>